<evidence type="ECO:0008006" key="12">
    <source>
        <dbReference type="Google" id="ProtNLM"/>
    </source>
</evidence>
<keyword evidence="4" id="KW-0862">Zinc</keyword>
<feature type="region of interest" description="Disordered" evidence="7">
    <location>
        <begin position="138"/>
        <end position="374"/>
    </location>
</feature>
<keyword evidence="5" id="KW-0539">Nucleus</keyword>
<dbReference type="SMART" id="SM00249">
    <property type="entry name" value="PHD"/>
    <property type="match status" value="1"/>
</dbReference>
<accession>W2RNJ7</accession>
<dbReference type="Gene3D" id="3.30.40.10">
    <property type="entry name" value="Zinc/RING finger domain, C3HC4 (zinc finger)"/>
    <property type="match status" value="1"/>
</dbReference>
<dbReference type="STRING" id="1220924.W2RNJ7"/>
<dbReference type="OrthoDB" id="436852at2759"/>
<evidence type="ECO:0000256" key="2">
    <source>
        <dbReference type="ARBA" id="ARBA00022723"/>
    </source>
</evidence>
<feature type="domain" description="C2H2-type" evidence="9">
    <location>
        <begin position="116"/>
        <end position="144"/>
    </location>
</feature>
<evidence type="ECO:0000256" key="5">
    <source>
        <dbReference type="ARBA" id="ARBA00023242"/>
    </source>
</evidence>
<dbReference type="InterPro" id="IPR013087">
    <property type="entry name" value="Znf_C2H2_type"/>
</dbReference>
<evidence type="ECO:0000256" key="7">
    <source>
        <dbReference type="SAM" id="MobiDB-lite"/>
    </source>
</evidence>
<evidence type="ECO:0000256" key="1">
    <source>
        <dbReference type="ARBA" id="ARBA00004123"/>
    </source>
</evidence>
<dbReference type="PANTHER" id="PTHR46174">
    <property type="entry name" value="CXXC-TYPE ZINC FINGER PROTEIN 1"/>
    <property type="match status" value="1"/>
</dbReference>
<comment type="subcellular location">
    <subcellularLocation>
        <location evidence="1">Nucleus</location>
    </subcellularLocation>
</comment>
<dbReference type="eggNOG" id="KOG1632">
    <property type="taxonomic scope" value="Eukaryota"/>
</dbReference>
<dbReference type="InterPro" id="IPR019787">
    <property type="entry name" value="Znf_PHD-finger"/>
</dbReference>
<feature type="region of interest" description="Disordered" evidence="7">
    <location>
        <begin position="498"/>
        <end position="566"/>
    </location>
</feature>
<dbReference type="PROSITE" id="PS50157">
    <property type="entry name" value="ZINC_FINGER_C2H2_2"/>
    <property type="match status" value="1"/>
</dbReference>
<dbReference type="HOGENOM" id="CLU_333440_0_0_1"/>
<evidence type="ECO:0000256" key="3">
    <source>
        <dbReference type="ARBA" id="ARBA00022771"/>
    </source>
</evidence>
<dbReference type="InterPro" id="IPR011011">
    <property type="entry name" value="Znf_FYVE_PHD"/>
</dbReference>
<protein>
    <recommendedName>
        <fullName evidence="12">PHD-type domain-containing protein</fullName>
    </recommendedName>
</protein>
<evidence type="ECO:0000313" key="10">
    <source>
        <dbReference type="EMBL" id="ETN38096.1"/>
    </source>
</evidence>
<dbReference type="EMBL" id="KB822723">
    <property type="protein sequence ID" value="ETN38096.1"/>
    <property type="molecule type" value="Genomic_DNA"/>
</dbReference>
<sequence>MDTSSDAVVSHMSNGQSFEITDPVFPTAIQELKHETTGEPGPMQSQYPLEGLENNAHGDMNIDPGPLSHPPSEQLSEQKSEDKKSTKPRKRHDPDAEPRSSIHSSKNEGQHTDKRYLCYVCHKLFTRRRSVRDHIAKIHGSKSWEPLKSLEVTVDPDTGEPVESIDDVVARGPPSAPERPAAKPKKEKESKAGSPEAADEQPSASAVAPDTDPKPGAEFDLGEFPSESPKDETPERSIAEEKRPKVLASDRKSTPKVDTTEAARSTSTQPTQPAPVIGKKRPAAESLKPLPSALTKKGTAKPRPKKPRLTESDSVSDRGTPFRSPSATPLSARPQSSKLKKQLSAASSPASSRAASVERASPSPSVADTPGSSNDDGEVFCICRRGDNHTWMIACDGVCEEWYHGKCVNIRERDGDLIDKYICPRCTRDDLQTTWKRMCRRQDCRKPARVFQDPPSKYCSKECGRMFFVELVRRGDPYIETLKNDQFIIDANRPKKMRKKRKAANINLKDSPRKALPETAGDAIENSDSRMATPAYSEEERSEYETDSSADEDELPNRGGPLRAGEVKAITEQCKTLDQWIDLGRKPDTPPPESEDNKAEVLLDDFEKTKLAEIQQQKVENTNQLAILDAREKFLDAVKARSGGITDEVKKSLPKSKDLCGYDPRLAWNEDVFNNWYHTKGGREILNSANPKIGPPDDDMFTGDDGQRLINGVDDNSDGEGEGGRPLRKGGICVKNKCPRHRQWARTQLAEIRFEQDVIKRCIRKTEELERGIKDRASLRAWERQ</sequence>
<dbReference type="PROSITE" id="PS50016">
    <property type="entry name" value="ZF_PHD_2"/>
    <property type="match status" value="1"/>
</dbReference>
<dbReference type="RefSeq" id="XP_008720265.1">
    <property type="nucleotide sequence ID" value="XM_008722043.1"/>
</dbReference>
<organism evidence="10 11">
    <name type="scientific">Cyphellophora europaea (strain CBS 101466)</name>
    <name type="common">Phialophora europaea</name>
    <dbReference type="NCBI Taxonomy" id="1220924"/>
    <lineage>
        <taxon>Eukaryota</taxon>
        <taxon>Fungi</taxon>
        <taxon>Dikarya</taxon>
        <taxon>Ascomycota</taxon>
        <taxon>Pezizomycotina</taxon>
        <taxon>Eurotiomycetes</taxon>
        <taxon>Chaetothyriomycetidae</taxon>
        <taxon>Chaetothyriales</taxon>
        <taxon>Cyphellophoraceae</taxon>
        <taxon>Cyphellophora</taxon>
    </lineage>
</organism>
<evidence type="ECO:0000256" key="6">
    <source>
        <dbReference type="PROSITE-ProRule" id="PRU00042"/>
    </source>
</evidence>
<evidence type="ECO:0000313" key="11">
    <source>
        <dbReference type="Proteomes" id="UP000030752"/>
    </source>
</evidence>
<dbReference type="GO" id="GO:0045893">
    <property type="term" value="P:positive regulation of DNA-templated transcription"/>
    <property type="evidence" value="ECO:0007669"/>
    <property type="project" value="TreeGrafter"/>
</dbReference>
<name>W2RNJ7_CYPE1</name>
<feature type="compositionally biased region" description="Basic and acidic residues" evidence="7">
    <location>
        <begin position="92"/>
        <end position="113"/>
    </location>
</feature>
<keyword evidence="11" id="KW-1185">Reference proteome</keyword>
<gene>
    <name evidence="10" type="ORF">HMPREF1541_07720</name>
</gene>
<feature type="region of interest" description="Disordered" evidence="7">
    <location>
        <begin position="1"/>
        <end position="113"/>
    </location>
</feature>
<evidence type="ECO:0000256" key="4">
    <source>
        <dbReference type="ARBA" id="ARBA00022833"/>
    </source>
</evidence>
<feature type="compositionally biased region" description="Acidic residues" evidence="7">
    <location>
        <begin position="157"/>
        <end position="166"/>
    </location>
</feature>
<feature type="compositionally biased region" description="Basic and acidic residues" evidence="7">
    <location>
        <begin position="180"/>
        <end position="191"/>
    </location>
</feature>
<dbReference type="InterPro" id="IPR019786">
    <property type="entry name" value="Zinc_finger_PHD-type_CS"/>
</dbReference>
<reference evidence="10 11" key="1">
    <citation type="submission" date="2013-03" db="EMBL/GenBank/DDBJ databases">
        <title>The Genome Sequence of Phialophora europaea CBS 101466.</title>
        <authorList>
            <consortium name="The Broad Institute Genomics Platform"/>
            <person name="Cuomo C."/>
            <person name="de Hoog S."/>
            <person name="Gorbushina A."/>
            <person name="Walker B."/>
            <person name="Young S.K."/>
            <person name="Zeng Q."/>
            <person name="Gargeya S."/>
            <person name="Fitzgerald M."/>
            <person name="Haas B."/>
            <person name="Abouelleil A."/>
            <person name="Allen A.W."/>
            <person name="Alvarado L."/>
            <person name="Arachchi H.M."/>
            <person name="Berlin A.M."/>
            <person name="Chapman S.B."/>
            <person name="Gainer-Dewar J."/>
            <person name="Goldberg J."/>
            <person name="Griggs A."/>
            <person name="Gujja S."/>
            <person name="Hansen M."/>
            <person name="Howarth C."/>
            <person name="Imamovic A."/>
            <person name="Ireland A."/>
            <person name="Larimer J."/>
            <person name="McCowan C."/>
            <person name="Murphy C."/>
            <person name="Pearson M."/>
            <person name="Poon T.W."/>
            <person name="Priest M."/>
            <person name="Roberts A."/>
            <person name="Saif S."/>
            <person name="Shea T."/>
            <person name="Sisk P."/>
            <person name="Sykes S."/>
            <person name="Wortman J."/>
            <person name="Nusbaum C."/>
            <person name="Birren B."/>
        </authorList>
    </citation>
    <scope>NUCLEOTIDE SEQUENCE [LARGE SCALE GENOMIC DNA]</scope>
    <source>
        <strain evidence="10 11">CBS 101466</strain>
    </source>
</reference>
<dbReference type="InterPro" id="IPR013083">
    <property type="entry name" value="Znf_RING/FYVE/PHD"/>
</dbReference>
<keyword evidence="2" id="KW-0479">Metal-binding</keyword>
<dbReference type="InterPro" id="IPR037869">
    <property type="entry name" value="Spp1/CFP1"/>
</dbReference>
<feature type="domain" description="PHD-type" evidence="8">
    <location>
        <begin position="378"/>
        <end position="429"/>
    </location>
</feature>
<dbReference type="PROSITE" id="PS00028">
    <property type="entry name" value="ZINC_FINGER_C2H2_1"/>
    <property type="match status" value="1"/>
</dbReference>
<feature type="compositionally biased region" description="Polar residues" evidence="7">
    <location>
        <begin position="262"/>
        <end position="271"/>
    </location>
</feature>
<evidence type="ECO:0000259" key="8">
    <source>
        <dbReference type="PROSITE" id="PS50016"/>
    </source>
</evidence>
<keyword evidence="3 6" id="KW-0863">Zinc-finger</keyword>
<dbReference type="Proteomes" id="UP000030752">
    <property type="component" value="Unassembled WGS sequence"/>
</dbReference>
<feature type="compositionally biased region" description="Acidic residues" evidence="7">
    <location>
        <begin position="540"/>
        <end position="554"/>
    </location>
</feature>
<feature type="compositionally biased region" description="Basic and acidic residues" evidence="7">
    <location>
        <begin position="228"/>
        <end position="261"/>
    </location>
</feature>
<dbReference type="Pfam" id="PF00628">
    <property type="entry name" value="PHD"/>
    <property type="match status" value="1"/>
</dbReference>
<dbReference type="PROSITE" id="PS01359">
    <property type="entry name" value="ZF_PHD_1"/>
    <property type="match status" value="1"/>
</dbReference>
<dbReference type="PANTHER" id="PTHR46174:SF1">
    <property type="entry name" value="CXXC-TYPE ZINC FINGER PROTEIN 1"/>
    <property type="match status" value="1"/>
</dbReference>
<feature type="compositionally biased region" description="Basic and acidic residues" evidence="7">
    <location>
        <begin position="76"/>
        <end position="85"/>
    </location>
</feature>
<proteinExistence type="predicted"/>
<dbReference type="InParanoid" id="W2RNJ7"/>
<feature type="compositionally biased region" description="Low complexity" evidence="7">
    <location>
        <begin position="334"/>
        <end position="367"/>
    </location>
</feature>
<feature type="compositionally biased region" description="Polar residues" evidence="7">
    <location>
        <begin position="1"/>
        <end position="19"/>
    </location>
</feature>
<dbReference type="InterPro" id="IPR001965">
    <property type="entry name" value="Znf_PHD"/>
</dbReference>
<feature type="compositionally biased region" description="Basic residues" evidence="7">
    <location>
        <begin position="298"/>
        <end position="307"/>
    </location>
</feature>
<dbReference type="GeneID" id="19975059"/>
<dbReference type="SUPFAM" id="SSF57903">
    <property type="entry name" value="FYVE/PHD zinc finger"/>
    <property type="match status" value="1"/>
</dbReference>
<dbReference type="GO" id="GO:0048188">
    <property type="term" value="C:Set1C/COMPASS complex"/>
    <property type="evidence" value="ECO:0007669"/>
    <property type="project" value="InterPro"/>
</dbReference>
<dbReference type="AlphaFoldDB" id="W2RNJ7"/>
<dbReference type="VEuPathDB" id="FungiDB:HMPREF1541_07720"/>
<evidence type="ECO:0000259" key="9">
    <source>
        <dbReference type="PROSITE" id="PS50157"/>
    </source>
</evidence>
<dbReference type="GO" id="GO:0008270">
    <property type="term" value="F:zinc ion binding"/>
    <property type="evidence" value="ECO:0007669"/>
    <property type="project" value="UniProtKB-KW"/>
</dbReference>